<dbReference type="InterPro" id="IPR019734">
    <property type="entry name" value="TPR_rpt"/>
</dbReference>
<evidence type="ECO:0000256" key="1">
    <source>
        <dbReference type="PROSITE-ProRule" id="PRU00339"/>
    </source>
</evidence>
<dbReference type="Proteomes" id="UP000187506">
    <property type="component" value="Chromosome"/>
</dbReference>
<dbReference type="AlphaFoldDB" id="A0AAC9LJV4"/>
<feature type="domain" description="Beta-lactamase-related" evidence="2">
    <location>
        <begin position="43"/>
        <end position="363"/>
    </location>
</feature>
<dbReference type="SUPFAM" id="SSF56601">
    <property type="entry name" value="beta-lactamase/transpeptidase-like"/>
    <property type="match status" value="1"/>
</dbReference>
<sequence>MKLIQFIIICVLVFRCNNLKETAEKIEISEDKTFGELTFLIDGYAKNTLQKGNINSIALAVYKDGKTYQNYYGEIENGKKNTPNDSSLYEIASITKTFTGALISKAVLSGVISLDDDIRKYLGDDYKNLEFEGQPITIKHLLTHSLGLKSKTTKGLQTYYNRLKNGDENAEYTIQDLLEDLKNVEVVNKPGTKFMYNNIGPEILASILEKVNKKSFKTQIKELFSEIGMNNTFLNESEKFKANLVKGNRDGKPAMTDYCPIYGAAGGAISTLPDMAKYMQYLIESKNKPWVKEASRSLFEDKEDDENIGYLWQNIGVGEEEGYYYSKTGTSKGIQSGLLICPDSDYGIVVIINNVSESAFNDWANLFFTEIEADLIKYPKLNLASKLKHSFLRNSENTFKEFRELKTDTAKYFINLRSLNNFGYQLLNENKQKKAVDFFIHLTKEYPENANFYDSLAEAYFITEDYNNALNSYKKSLVLDPENENAKKYINKIEKLILEKS</sequence>
<feature type="repeat" description="TPR" evidence="1">
    <location>
        <begin position="450"/>
        <end position="483"/>
    </location>
</feature>
<evidence type="ECO:0000313" key="4">
    <source>
        <dbReference type="Proteomes" id="UP000187506"/>
    </source>
</evidence>
<dbReference type="PANTHER" id="PTHR46825:SF9">
    <property type="entry name" value="BETA-LACTAMASE-RELATED DOMAIN-CONTAINING PROTEIN"/>
    <property type="match status" value="1"/>
</dbReference>
<reference evidence="3 4" key="1">
    <citation type="submission" date="2017-01" db="EMBL/GenBank/DDBJ databases">
        <title>Complete genome of Lacinutrix venerupis DOK2-8 isolated from seawater in Dokdo.</title>
        <authorList>
            <person name="Chi W.-J."/>
            <person name="Kim J.H."/>
        </authorList>
    </citation>
    <scope>NUCLEOTIDE SEQUENCE [LARGE SCALE GENOMIC DNA]</scope>
    <source>
        <strain evidence="3 4">DOK2-8</strain>
    </source>
</reference>
<dbReference type="RefSeq" id="WP_076732067.1">
    <property type="nucleotide sequence ID" value="NZ_CP019352.1"/>
</dbReference>
<dbReference type="SUPFAM" id="SSF48452">
    <property type="entry name" value="TPR-like"/>
    <property type="match status" value="1"/>
</dbReference>
<name>A0AAC9LJV4_9FLAO</name>
<dbReference type="Pfam" id="PF00144">
    <property type="entry name" value="Beta-lactamase"/>
    <property type="match status" value="1"/>
</dbReference>
<gene>
    <name evidence="3" type="ORF">BWR22_03580</name>
</gene>
<dbReference type="PROSITE" id="PS50005">
    <property type="entry name" value="TPR"/>
    <property type="match status" value="1"/>
</dbReference>
<evidence type="ECO:0000313" key="3">
    <source>
        <dbReference type="EMBL" id="APX99428.1"/>
    </source>
</evidence>
<dbReference type="InterPro" id="IPR050491">
    <property type="entry name" value="AmpC-like"/>
</dbReference>
<dbReference type="KEGG" id="lvn:BWR22_03580"/>
<dbReference type="PROSITE" id="PS50293">
    <property type="entry name" value="TPR_REGION"/>
    <property type="match status" value="1"/>
</dbReference>
<dbReference type="InterPro" id="IPR001466">
    <property type="entry name" value="Beta-lactam-related"/>
</dbReference>
<proteinExistence type="predicted"/>
<evidence type="ECO:0000259" key="2">
    <source>
        <dbReference type="Pfam" id="PF00144"/>
    </source>
</evidence>
<dbReference type="InterPro" id="IPR012338">
    <property type="entry name" value="Beta-lactam/transpept-like"/>
</dbReference>
<keyword evidence="1" id="KW-0802">TPR repeat</keyword>
<accession>A0AAC9LJV4</accession>
<dbReference type="EMBL" id="CP019352">
    <property type="protein sequence ID" value="APX99428.1"/>
    <property type="molecule type" value="Genomic_DNA"/>
</dbReference>
<protein>
    <recommendedName>
        <fullName evidence="2">Beta-lactamase-related domain-containing protein</fullName>
    </recommendedName>
</protein>
<dbReference type="InterPro" id="IPR011990">
    <property type="entry name" value="TPR-like_helical_dom_sf"/>
</dbReference>
<organism evidence="3 4">
    <name type="scientific">Lacinutrix venerupis</name>
    <dbReference type="NCBI Taxonomy" id="1486034"/>
    <lineage>
        <taxon>Bacteria</taxon>
        <taxon>Pseudomonadati</taxon>
        <taxon>Bacteroidota</taxon>
        <taxon>Flavobacteriia</taxon>
        <taxon>Flavobacteriales</taxon>
        <taxon>Flavobacteriaceae</taxon>
        <taxon>Lacinutrix</taxon>
    </lineage>
</organism>
<dbReference type="PANTHER" id="PTHR46825">
    <property type="entry name" value="D-ALANYL-D-ALANINE-CARBOXYPEPTIDASE/ENDOPEPTIDASE AMPH"/>
    <property type="match status" value="1"/>
</dbReference>
<keyword evidence="4" id="KW-1185">Reference proteome</keyword>
<dbReference type="Gene3D" id="1.25.40.10">
    <property type="entry name" value="Tetratricopeptide repeat domain"/>
    <property type="match status" value="1"/>
</dbReference>
<dbReference type="SMART" id="SM00028">
    <property type="entry name" value="TPR"/>
    <property type="match status" value="2"/>
</dbReference>
<dbReference type="Gene3D" id="3.40.710.10">
    <property type="entry name" value="DD-peptidase/beta-lactamase superfamily"/>
    <property type="match status" value="1"/>
</dbReference>